<protein>
    <recommendedName>
        <fullName evidence="8">Flap structure-specific endonuclease</fullName>
    </recommendedName>
</protein>
<dbReference type="GO" id="GO:0006281">
    <property type="term" value="P:DNA repair"/>
    <property type="evidence" value="ECO:0007669"/>
    <property type="project" value="UniProtKB-ARBA"/>
</dbReference>
<feature type="compositionally biased region" description="Basic and acidic residues" evidence="3">
    <location>
        <begin position="427"/>
        <end position="439"/>
    </location>
</feature>
<dbReference type="InterPro" id="IPR041177">
    <property type="entry name" value="GEN1_C"/>
</dbReference>
<evidence type="ECO:0000259" key="5">
    <source>
        <dbReference type="SMART" id="SM00485"/>
    </source>
</evidence>
<dbReference type="Pfam" id="PF00867">
    <property type="entry name" value="XPG_I"/>
    <property type="match status" value="1"/>
</dbReference>
<keyword evidence="1" id="KW-0540">Nuclease</keyword>
<feature type="domain" description="XPG N-terminal" evidence="5">
    <location>
        <begin position="31"/>
        <end position="116"/>
    </location>
</feature>
<gene>
    <name evidence="6" type="ORF">FZEAL_2185</name>
</gene>
<dbReference type="Proteomes" id="UP000635477">
    <property type="component" value="Unassembled WGS sequence"/>
</dbReference>
<dbReference type="InterPro" id="IPR006085">
    <property type="entry name" value="XPG_DNA_repair_N"/>
</dbReference>
<dbReference type="Pfam" id="PF00752">
    <property type="entry name" value="XPG_N"/>
    <property type="match status" value="1"/>
</dbReference>
<dbReference type="InterPro" id="IPR037316">
    <property type="entry name" value="Yen1_H3TH"/>
</dbReference>
<feature type="compositionally biased region" description="Polar residues" evidence="3">
    <location>
        <begin position="647"/>
        <end position="664"/>
    </location>
</feature>
<feature type="region of interest" description="Disordered" evidence="3">
    <location>
        <begin position="472"/>
        <end position="752"/>
    </location>
</feature>
<dbReference type="SUPFAM" id="SSF88723">
    <property type="entry name" value="PIN domain-like"/>
    <property type="match status" value="1"/>
</dbReference>
<comment type="caution">
    <text evidence="6">The sequence shown here is derived from an EMBL/GenBank/DDBJ whole genome shotgun (WGS) entry which is preliminary data.</text>
</comment>
<sequence length="810" mass="89498">MLLFGRSFVHNAGWWMDPLRIYQEVGEGRRVALAKLAEDSLVNKNRPFRIAIDIAIWQFQSQAAQGGTNPAIRTLFYRLVRLLAAPIEPIFVFDGPHKPKIKRNKRSGRGDSLSNAQAKQLIRLFGLATHDAPGEAEAECALLQRHGIVDAVMSEDVDTLMFGCTKLVRQWTPQSKRQTAPTHVSLYDTKEMTLVDQGLDREGMVLVALMSGGDYDPDGIVGCGIKVAVEAAKAGYGKTLCRLKASDKEGLLAWRESLIHELRTNESKFFKRRNKALVIPESFPDIKVLRYYTHPVVSPESSLDEIREKVHQRREIALEHLREFTREVFGWDYRIGAVKFLRVLSNAVLVNRLQGEAYDHAGDIKGINGFRSHVTSDNVREVRIQHIPLDIMPLDLSQEVEESIAQGRTGLALNSDDEVEDAENIEEERASGPKSKPFDPSERLGLWVLEALARRSVPEILAEAELARDARERALRQKKQKTTARSKAGPKTGMPTGALDKYVRATKTARAVTTKDDKDDQGLSNLKNTSSARIPPRRLRIPSPLEPSKQPKSPTSGSPARQTTPSTLASSQVTPRTRQPRDGQQTIIITSSPPCAVDSPPPSPSPRPRTRIAGSEVAPSTVRAIMASDDSPKRMKNPIQKARVTKPQRSSQALQPARLKQTSMDMFAKMSNIPSSSETAIPKSAPTRPSQPQSSSQPILVDDGFDSDSSTDLVPLSSLISRASASPSKRHQKSLPTNRSTSPSPAPVRKKKLLIPRTSAVGFFKEVEVDADKRDELLARETAALERKGCRGAVVRVSDIGFVDLTQDDD</sequence>
<dbReference type="CDD" id="cd09906">
    <property type="entry name" value="H3TH_YEN1"/>
    <property type="match status" value="1"/>
</dbReference>
<dbReference type="FunFam" id="3.40.50.1010:FF:000037">
    <property type="entry name" value="Rad2-like endonuclease, putative (AFU_orthologue AFUA_3G13260)"/>
    <property type="match status" value="1"/>
</dbReference>
<organism evidence="6 7">
    <name type="scientific">Fusarium zealandicum</name>
    <dbReference type="NCBI Taxonomy" id="1053134"/>
    <lineage>
        <taxon>Eukaryota</taxon>
        <taxon>Fungi</taxon>
        <taxon>Dikarya</taxon>
        <taxon>Ascomycota</taxon>
        <taxon>Pezizomycotina</taxon>
        <taxon>Sordariomycetes</taxon>
        <taxon>Hypocreomycetidae</taxon>
        <taxon>Hypocreales</taxon>
        <taxon>Nectriaceae</taxon>
        <taxon>Fusarium</taxon>
        <taxon>Fusarium staphyleae species complex</taxon>
    </lineage>
</organism>
<evidence type="ECO:0000256" key="1">
    <source>
        <dbReference type="ARBA" id="ARBA00022722"/>
    </source>
</evidence>
<feature type="compositionally biased region" description="Polar residues" evidence="3">
    <location>
        <begin position="550"/>
        <end position="590"/>
    </location>
</feature>
<dbReference type="Gene3D" id="3.40.50.1010">
    <property type="entry name" value="5'-nuclease"/>
    <property type="match status" value="2"/>
</dbReference>
<dbReference type="EMBL" id="JABEYC010000133">
    <property type="protein sequence ID" value="KAF4982125.1"/>
    <property type="molecule type" value="Genomic_DNA"/>
</dbReference>
<dbReference type="InterPro" id="IPR006084">
    <property type="entry name" value="XPG/Rad2"/>
</dbReference>
<feature type="compositionally biased region" description="Polar residues" evidence="3">
    <location>
        <begin position="734"/>
        <end position="743"/>
    </location>
</feature>
<dbReference type="PANTHER" id="PTHR11081">
    <property type="entry name" value="FLAP ENDONUCLEASE FAMILY MEMBER"/>
    <property type="match status" value="1"/>
</dbReference>
<evidence type="ECO:0000259" key="4">
    <source>
        <dbReference type="SMART" id="SM00484"/>
    </source>
</evidence>
<reference evidence="6" key="1">
    <citation type="journal article" date="2020" name="BMC Genomics">
        <title>Correction to: Identification and distribution of gene clusters required for synthesis of sphingolipid metabolism inhibitors in diverse species of the filamentous fungus Fusarium.</title>
        <authorList>
            <person name="Kim H.S."/>
            <person name="Lohmar J.M."/>
            <person name="Busman M."/>
            <person name="Brown D.W."/>
            <person name="Naumann T.A."/>
            <person name="Divon H.H."/>
            <person name="Lysoe E."/>
            <person name="Uhlig S."/>
            <person name="Proctor R.H."/>
        </authorList>
    </citation>
    <scope>NUCLEOTIDE SEQUENCE</scope>
    <source>
        <strain evidence="6">NRRL 22465</strain>
    </source>
</reference>
<dbReference type="SUPFAM" id="SSF47807">
    <property type="entry name" value="5' to 3' exonuclease, C-terminal subdomain"/>
    <property type="match status" value="1"/>
</dbReference>
<dbReference type="OrthoDB" id="2959108at2759"/>
<accession>A0A8H4XMZ7</accession>
<dbReference type="Gene3D" id="1.10.150.20">
    <property type="entry name" value="5' to 3' exonuclease, C-terminal subdomain"/>
    <property type="match status" value="1"/>
</dbReference>
<evidence type="ECO:0000256" key="2">
    <source>
        <dbReference type="ARBA" id="ARBA00022801"/>
    </source>
</evidence>
<dbReference type="InterPro" id="IPR036279">
    <property type="entry name" value="5-3_exonuclease_C_sf"/>
</dbReference>
<feature type="domain" description="XPG-I" evidence="4">
    <location>
        <begin position="123"/>
        <end position="199"/>
    </location>
</feature>
<dbReference type="GO" id="GO:0008821">
    <property type="term" value="F:crossover junction DNA endonuclease activity"/>
    <property type="evidence" value="ECO:0007669"/>
    <property type="project" value="InterPro"/>
</dbReference>
<keyword evidence="7" id="KW-1185">Reference proteome</keyword>
<dbReference type="Pfam" id="PF18380">
    <property type="entry name" value="GEN1_C"/>
    <property type="match status" value="1"/>
</dbReference>
<dbReference type="SMART" id="SM00484">
    <property type="entry name" value="XPGI"/>
    <property type="match status" value="1"/>
</dbReference>
<proteinExistence type="predicted"/>
<dbReference type="InterPro" id="IPR029060">
    <property type="entry name" value="PIN-like_dom_sf"/>
</dbReference>
<feature type="compositionally biased region" description="Acidic residues" evidence="3">
    <location>
        <begin position="415"/>
        <end position="426"/>
    </location>
</feature>
<evidence type="ECO:0000256" key="3">
    <source>
        <dbReference type="SAM" id="MobiDB-lite"/>
    </source>
</evidence>
<keyword evidence="2" id="KW-0378">Hydrolase</keyword>
<feature type="compositionally biased region" description="Low complexity" evidence="3">
    <location>
        <begin position="715"/>
        <end position="727"/>
    </location>
</feature>
<feature type="region of interest" description="Disordered" evidence="3">
    <location>
        <begin position="407"/>
        <end position="439"/>
    </location>
</feature>
<dbReference type="SMART" id="SM00485">
    <property type="entry name" value="XPGN"/>
    <property type="match status" value="1"/>
</dbReference>
<dbReference type="PRINTS" id="PR00853">
    <property type="entry name" value="XPGRADSUPER"/>
</dbReference>
<name>A0A8H4XMZ7_9HYPO</name>
<dbReference type="PANTHER" id="PTHR11081:SF75">
    <property type="entry name" value="ENDONUCLEASE, PUTATIVE (AFU_ORTHOLOGUE AFUA_3G13260)-RELATED"/>
    <property type="match status" value="1"/>
</dbReference>
<dbReference type="AlphaFoldDB" id="A0A8H4XMZ7"/>
<evidence type="ECO:0008006" key="8">
    <source>
        <dbReference type="Google" id="ProtNLM"/>
    </source>
</evidence>
<dbReference type="GO" id="GO:0017108">
    <property type="term" value="F:5'-flap endonuclease activity"/>
    <property type="evidence" value="ECO:0007669"/>
    <property type="project" value="TreeGrafter"/>
</dbReference>
<reference evidence="6" key="2">
    <citation type="submission" date="2020-05" db="EMBL/GenBank/DDBJ databases">
        <authorList>
            <person name="Kim H.-S."/>
            <person name="Proctor R.H."/>
            <person name="Brown D.W."/>
        </authorList>
    </citation>
    <scope>NUCLEOTIDE SEQUENCE</scope>
    <source>
        <strain evidence="6">NRRL 22465</strain>
    </source>
</reference>
<evidence type="ECO:0000313" key="6">
    <source>
        <dbReference type="EMBL" id="KAF4982125.1"/>
    </source>
</evidence>
<dbReference type="InterPro" id="IPR006086">
    <property type="entry name" value="XPG-I_dom"/>
</dbReference>
<evidence type="ECO:0000313" key="7">
    <source>
        <dbReference type="Proteomes" id="UP000635477"/>
    </source>
</evidence>
<dbReference type="CDD" id="cd09870">
    <property type="entry name" value="PIN_YEN1"/>
    <property type="match status" value="1"/>
</dbReference>